<evidence type="ECO:0000256" key="3">
    <source>
        <dbReference type="ARBA" id="ARBA00023139"/>
    </source>
</evidence>
<evidence type="ECO:0000259" key="8">
    <source>
        <dbReference type="Pfam" id="PF13525"/>
    </source>
</evidence>
<gene>
    <name evidence="6" type="primary">bamD</name>
    <name evidence="9" type="ORF">THSYN_23245</name>
</gene>
<comment type="subcellular location">
    <subcellularLocation>
        <location evidence="6">Cell outer membrane</location>
        <topology evidence="6">Lipid-anchor</topology>
    </subcellularLocation>
</comment>
<dbReference type="Pfam" id="PF13525">
    <property type="entry name" value="YfiO"/>
    <property type="match status" value="1"/>
</dbReference>
<dbReference type="RefSeq" id="WP_100921257.1">
    <property type="nucleotide sequence ID" value="NZ_CP020370.1"/>
</dbReference>
<feature type="chain" id="PRO_5015012383" description="Outer membrane protein assembly factor BamD" evidence="7">
    <location>
        <begin position="27"/>
        <end position="281"/>
    </location>
</feature>
<keyword evidence="10" id="KW-1185">Reference proteome</keyword>
<dbReference type="PROSITE" id="PS51257">
    <property type="entry name" value="PROKAR_LIPOPROTEIN"/>
    <property type="match status" value="1"/>
</dbReference>
<dbReference type="SUPFAM" id="SSF48452">
    <property type="entry name" value="TPR-like"/>
    <property type="match status" value="1"/>
</dbReference>
<evidence type="ECO:0000256" key="6">
    <source>
        <dbReference type="HAMAP-Rule" id="MF_00922"/>
    </source>
</evidence>
<keyword evidence="2 6" id="KW-0472">Membrane</keyword>
<keyword evidence="5 6" id="KW-0449">Lipoprotein</keyword>
<dbReference type="InterPro" id="IPR017689">
    <property type="entry name" value="BamD"/>
</dbReference>
<dbReference type="CDD" id="cd15830">
    <property type="entry name" value="BamD"/>
    <property type="match status" value="1"/>
</dbReference>
<dbReference type="Gene3D" id="1.25.40.10">
    <property type="entry name" value="Tetratricopeptide repeat domain"/>
    <property type="match status" value="1"/>
</dbReference>
<feature type="domain" description="Outer membrane lipoprotein BamD-like" evidence="8">
    <location>
        <begin position="41"/>
        <end position="244"/>
    </location>
</feature>
<dbReference type="PANTHER" id="PTHR37423">
    <property type="entry name" value="SOLUBLE LYTIC MUREIN TRANSGLYCOSYLASE-RELATED"/>
    <property type="match status" value="1"/>
</dbReference>
<keyword evidence="3 6" id="KW-0564">Palmitate</keyword>
<evidence type="ECO:0000313" key="10">
    <source>
        <dbReference type="Proteomes" id="UP000232638"/>
    </source>
</evidence>
<dbReference type="InterPro" id="IPR011990">
    <property type="entry name" value="TPR-like_helical_dom_sf"/>
</dbReference>
<accession>A0A2K8UDB3</accession>
<organism evidence="9 10">
    <name type="scientific">Candidatus Thiodictyon syntrophicum</name>
    <dbReference type="NCBI Taxonomy" id="1166950"/>
    <lineage>
        <taxon>Bacteria</taxon>
        <taxon>Pseudomonadati</taxon>
        <taxon>Pseudomonadota</taxon>
        <taxon>Gammaproteobacteria</taxon>
        <taxon>Chromatiales</taxon>
        <taxon>Chromatiaceae</taxon>
        <taxon>Thiodictyon</taxon>
    </lineage>
</organism>
<keyword evidence="4 6" id="KW-0998">Cell outer membrane</keyword>
<name>A0A2K8UDB3_9GAMM</name>
<proteinExistence type="inferred from homology"/>
<evidence type="ECO:0000256" key="1">
    <source>
        <dbReference type="ARBA" id="ARBA00022729"/>
    </source>
</evidence>
<keyword evidence="1 6" id="KW-0732">Signal</keyword>
<feature type="signal peptide" evidence="7">
    <location>
        <begin position="1"/>
        <end position="26"/>
    </location>
</feature>
<dbReference type="InterPro" id="IPR039565">
    <property type="entry name" value="BamD-like"/>
</dbReference>
<evidence type="ECO:0000256" key="4">
    <source>
        <dbReference type="ARBA" id="ARBA00023237"/>
    </source>
</evidence>
<dbReference type="GO" id="GO:0043165">
    <property type="term" value="P:Gram-negative-bacterium-type cell outer membrane assembly"/>
    <property type="evidence" value="ECO:0007669"/>
    <property type="project" value="UniProtKB-UniRule"/>
</dbReference>
<dbReference type="GO" id="GO:0051205">
    <property type="term" value="P:protein insertion into membrane"/>
    <property type="evidence" value="ECO:0007669"/>
    <property type="project" value="UniProtKB-UniRule"/>
</dbReference>
<comment type="similarity">
    <text evidence="6">Belongs to the BamD family.</text>
</comment>
<dbReference type="KEGG" id="tsy:THSYN_23245"/>
<dbReference type="OrthoDB" id="9779191at2"/>
<comment type="subunit">
    <text evidence="6">Part of the Bam complex.</text>
</comment>
<dbReference type="HAMAP" id="MF_00922">
    <property type="entry name" value="OM_assembly_BamD"/>
    <property type="match status" value="1"/>
</dbReference>
<dbReference type="PANTHER" id="PTHR37423:SF1">
    <property type="entry name" value="OUTER MEMBRANE PROTEIN ASSEMBLY FACTOR BAMD"/>
    <property type="match status" value="1"/>
</dbReference>
<dbReference type="AlphaFoldDB" id="A0A2K8UDB3"/>
<reference evidence="9 10" key="1">
    <citation type="submission" date="2017-03" db="EMBL/GenBank/DDBJ databases">
        <title>Complete genome sequence of Candidatus 'Thiodictyon syntrophicum' sp. nov. strain Cad16T, a photolithoautotroph purple sulfur bacterium isolated from an alpine meromictic lake.</title>
        <authorList>
            <person name="Luedin S.M."/>
            <person name="Pothier J.F."/>
            <person name="Danza F."/>
            <person name="Storelli N."/>
            <person name="Wittwer M."/>
            <person name="Tonolla M."/>
        </authorList>
    </citation>
    <scope>NUCLEOTIDE SEQUENCE [LARGE SCALE GENOMIC DNA]</scope>
    <source>
        <strain evidence="9 10">Cad16T</strain>
    </source>
</reference>
<protein>
    <recommendedName>
        <fullName evidence="6">Outer membrane protein assembly factor BamD</fullName>
    </recommendedName>
</protein>
<dbReference type="GO" id="GO:1990063">
    <property type="term" value="C:Bam protein complex"/>
    <property type="evidence" value="ECO:0007669"/>
    <property type="project" value="TreeGrafter"/>
</dbReference>
<sequence length="281" mass="31773">MRRTLTRLATLLLIALLIGTSICACSAFKGKEFDETEGWNASKLYAEAASEMDSGGYKKAIELYEKLEARYPFGRYAMQAQLDVAYANYKAEEPEAAIAAADRFIKLYPQNPFVDYAYFLKGIINYNRSVGFLDRYIPTDPSQRDPGAALDAFADFSELIKRFPDSKYTPDARQRMVYLRNNLAQNEVNVARYYMKRQAYVAAANRANYVIEHFQRTSAVKGALEVLVAAYQALGEEKLAADAQRVLDVNRKAGRFISNDPAPAEIGVTRKLWDYIELDKN</sequence>
<dbReference type="NCBIfam" id="TIGR03302">
    <property type="entry name" value="OM_YfiO"/>
    <property type="match status" value="1"/>
</dbReference>
<dbReference type="Proteomes" id="UP000232638">
    <property type="component" value="Chromosome"/>
</dbReference>
<evidence type="ECO:0000256" key="7">
    <source>
        <dbReference type="SAM" id="SignalP"/>
    </source>
</evidence>
<evidence type="ECO:0000256" key="2">
    <source>
        <dbReference type="ARBA" id="ARBA00023136"/>
    </source>
</evidence>
<dbReference type="EMBL" id="CP020370">
    <property type="protein sequence ID" value="AUB83572.1"/>
    <property type="molecule type" value="Genomic_DNA"/>
</dbReference>
<evidence type="ECO:0000256" key="5">
    <source>
        <dbReference type="ARBA" id="ARBA00023288"/>
    </source>
</evidence>
<evidence type="ECO:0000313" key="9">
    <source>
        <dbReference type="EMBL" id="AUB83572.1"/>
    </source>
</evidence>
<comment type="function">
    <text evidence="6">Part of the outer membrane protein assembly complex, which is involved in assembly and insertion of beta-barrel proteins into the outer membrane.</text>
</comment>